<keyword evidence="1" id="KW-0067">ATP-binding</keyword>
<dbReference type="KEGG" id="mts:MTES_0745"/>
<evidence type="ECO:0000313" key="1">
    <source>
        <dbReference type="EMBL" id="BAJ73709.1"/>
    </source>
</evidence>
<accession>E8NDN3</accession>
<protein>
    <submittedName>
        <fullName evidence="1">Superfamily II helicase</fullName>
    </submittedName>
</protein>
<evidence type="ECO:0000313" key="2">
    <source>
        <dbReference type="Proteomes" id="UP000008975"/>
    </source>
</evidence>
<dbReference type="GO" id="GO:0004386">
    <property type="term" value="F:helicase activity"/>
    <property type="evidence" value="ECO:0007669"/>
    <property type="project" value="UniProtKB-KW"/>
</dbReference>
<proteinExistence type="predicted"/>
<dbReference type="Proteomes" id="UP000008975">
    <property type="component" value="Chromosome"/>
</dbReference>
<keyword evidence="1" id="KW-0547">Nucleotide-binding</keyword>
<sequence length="122" mass="14108">MTLRKPETALPHCDVCTSVAVYRDFYGRRVIDIAPTEDRLAERLDDGRMRVLRADVPLRDMMPLARSDLKFTIVLFARCDVCGTTWFYGLCIRGQPMYKPVEAGAENAWAWDPVPERERWAE</sequence>
<dbReference type="OrthoDB" id="3837983at2"/>
<dbReference type="HOGENOM" id="CLU_2024081_0_0_11"/>
<name>E8NDN3_MICTS</name>
<dbReference type="RefSeq" id="WP_013583836.1">
    <property type="nucleotide sequence ID" value="NC_015125.1"/>
</dbReference>
<reference evidence="1 2" key="1">
    <citation type="journal article" date="2011" name="J. Bacteriol.">
        <title>Genome sequence of Microbacterium testaceum StLB037, an N-acylhomoserine lactone-degrading bacterium isolated from potato leaves.</title>
        <authorList>
            <person name="Morohoshi T."/>
            <person name="Wang W.-Z."/>
            <person name="Someya N."/>
            <person name="Ikeda T."/>
        </authorList>
    </citation>
    <scope>NUCLEOTIDE SEQUENCE [LARGE SCALE GENOMIC DNA]</scope>
    <source>
        <strain evidence="1 2">StLB037</strain>
    </source>
</reference>
<dbReference type="EMBL" id="AP012052">
    <property type="protein sequence ID" value="BAJ73709.1"/>
    <property type="molecule type" value="Genomic_DNA"/>
</dbReference>
<keyword evidence="1" id="KW-0378">Hydrolase</keyword>
<dbReference type="AlphaFoldDB" id="E8NDN3"/>
<keyword evidence="1" id="KW-0347">Helicase</keyword>
<organism evidence="1 2">
    <name type="scientific">Microbacterium testaceum (strain StLB037)</name>
    <dbReference type="NCBI Taxonomy" id="979556"/>
    <lineage>
        <taxon>Bacteria</taxon>
        <taxon>Bacillati</taxon>
        <taxon>Actinomycetota</taxon>
        <taxon>Actinomycetes</taxon>
        <taxon>Micrococcales</taxon>
        <taxon>Microbacteriaceae</taxon>
        <taxon>Microbacterium</taxon>
    </lineage>
</organism>
<reference key="2">
    <citation type="submission" date="2011-02" db="EMBL/GenBank/DDBJ databases">
        <title>Genome sequence of Microbacterium testaceum StLB037.</title>
        <authorList>
            <person name="Morohoshi T."/>
            <person name="Wang W.Z."/>
            <person name="Someya N."/>
            <person name="Ikeda T."/>
        </authorList>
    </citation>
    <scope>NUCLEOTIDE SEQUENCE</scope>
    <source>
        <strain>StLB037</strain>
    </source>
</reference>
<gene>
    <name evidence="1" type="ordered locus">MTES_0745</name>
</gene>